<dbReference type="GO" id="GO:0000139">
    <property type="term" value="C:Golgi membrane"/>
    <property type="evidence" value="ECO:0007669"/>
    <property type="project" value="UniProtKB-SubCell"/>
</dbReference>
<dbReference type="PANTHER" id="PTHR12791">
    <property type="entry name" value="GOLGI SNARE BET1-RELATED"/>
    <property type="match status" value="1"/>
</dbReference>
<keyword evidence="4 15" id="KW-0812">Transmembrane</keyword>
<evidence type="ECO:0000256" key="9">
    <source>
        <dbReference type="ARBA" id="ARBA00023034"/>
    </source>
</evidence>
<name>A0ABD3JLJ3_EUCGL</name>
<keyword evidence="6" id="KW-0931">ER-Golgi transport</keyword>
<keyword evidence="9" id="KW-0333">Golgi apparatus</keyword>
<protein>
    <recommendedName>
        <fullName evidence="16">t-SNARE coiled-coil homology domain-containing protein</fullName>
    </recommendedName>
</protein>
<evidence type="ECO:0000256" key="6">
    <source>
        <dbReference type="ARBA" id="ARBA00022892"/>
    </source>
</evidence>
<evidence type="ECO:0000256" key="13">
    <source>
        <dbReference type="ARBA" id="ARBA00060029"/>
    </source>
</evidence>
<dbReference type="Gene3D" id="1.20.5.110">
    <property type="match status" value="1"/>
</dbReference>
<keyword evidence="18" id="KW-1185">Reference proteome</keyword>
<evidence type="ECO:0000256" key="3">
    <source>
        <dbReference type="ARBA" id="ARBA00022448"/>
    </source>
</evidence>
<dbReference type="PROSITE" id="PS50192">
    <property type="entry name" value="T_SNARE"/>
    <property type="match status" value="1"/>
</dbReference>
<evidence type="ECO:0000313" key="17">
    <source>
        <dbReference type="EMBL" id="KAL3727058.1"/>
    </source>
</evidence>
<evidence type="ECO:0000259" key="16">
    <source>
        <dbReference type="PROSITE" id="PS50192"/>
    </source>
</evidence>
<evidence type="ECO:0000256" key="5">
    <source>
        <dbReference type="ARBA" id="ARBA00022824"/>
    </source>
</evidence>
<dbReference type="Proteomes" id="UP001634007">
    <property type="component" value="Unassembled WGS sequence"/>
</dbReference>
<dbReference type="SUPFAM" id="SSF58038">
    <property type="entry name" value="SNARE fusion complex"/>
    <property type="match status" value="1"/>
</dbReference>
<evidence type="ECO:0000256" key="8">
    <source>
        <dbReference type="ARBA" id="ARBA00022989"/>
    </source>
</evidence>
<feature type="compositionally biased region" description="Low complexity" evidence="14">
    <location>
        <begin position="9"/>
        <end position="24"/>
    </location>
</feature>
<feature type="compositionally biased region" description="Low complexity" evidence="14">
    <location>
        <begin position="48"/>
        <end position="63"/>
    </location>
</feature>
<evidence type="ECO:0000256" key="11">
    <source>
        <dbReference type="ARBA" id="ARBA00023136"/>
    </source>
</evidence>
<comment type="subcellular location">
    <subcellularLocation>
        <location evidence="1">Endoplasmic reticulum membrane</location>
        <topology evidence="1">Single-pass type IV membrane protein</topology>
    </subcellularLocation>
    <subcellularLocation>
        <location evidence="2">Golgi apparatus membrane</location>
        <topology evidence="2">Single-pass type IV membrane protein</topology>
    </subcellularLocation>
</comment>
<comment type="function">
    <text evidence="13">Required for vesicular transport from the ER to the Golgi complex. Functions as a SNARE associated with ER-derived vesicles.</text>
</comment>
<feature type="domain" description="T-SNARE coiled-coil homology" evidence="16">
    <location>
        <begin position="162"/>
        <end position="224"/>
    </location>
</feature>
<evidence type="ECO:0000256" key="12">
    <source>
        <dbReference type="ARBA" id="ARBA00037962"/>
    </source>
</evidence>
<keyword evidence="10" id="KW-0175">Coiled coil</keyword>
<dbReference type="AlphaFoldDB" id="A0ABD3JLJ3"/>
<keyword evidence="7" id="KW-0653">Protein transport</keyword>
<evidence type="ECO:0000256" key="1">
    <source>
        <dbReference type="ARBA" id="ARBA00004163"/>
    </source>
</evidence>
<evidence type="ECO:0000256" key="4">
    <source>
        <dbReference type="ARBA" id="ARBA00022692"/>
    </source>
</evidence>
<keyword evidence="5" id="KW-0256">Endoplasmic reticulum</keyword>
<dbReference type="GO" id="GO:0016192">
    <property type="term" value="P:vesicle-mediated transport"/>
    <property type="evidence" value="ECO:0007669"/>
    <property type="project" value="UniProtKB-KW"/>
</dbReference>
<evidence type="ECO:0000256" key="15">
    <source>
        <dbReference type="SAM" id="Phobius"/>
    </source>
</evidence>
<dbReference type="InterPro" id="IPR039899">
    <property type="entry name" value="BET1_SNARE"/>
</dbReference>
<dbReference type="GO" id="GO:0005789">
    <property type="term" value="C:endoplasmic reticulum membrane"/>
    <property type="evidence" value="ECO:0007669"/>
    <property type="project" value="UniProtKB-SubCell"/>
</dbReference>
<evidence type="ECO:0000256" key="7">
    <source>
        <dbReference type="ARBA" id="ARBA00022927"/>
    </source>
</evidence>
<reference evidence="17 18" key="1">
    <citation type="submission" date="2024-11" db="EMBL/GenBank/DDBJ databases">
        <title>Chromosome-level genome assembly of Eucalyptus globulus Labill. provides insights into its genome evolution.</title>
        <authorList>
            <person name="Li X."/>
        </authorList>
    </citation>
    <scope>NUCLEOTIDE SEQUENCE [LARGE SCALE GENOMIC DNA]</scope>
    <source>
        <strain evidence="17">CL2024</strain>
        <tissue evidence="17">Fresh tender leaves</tissue>
    </source>
</reference>
<comment type="caution">
    <text evidence="17">The sequence shown here is derived from an EMBL/GenBank/DDBJ whole genome shotgun (WGS) entry which is preliminary data.</text>
</comment>
<dbReference type="EMBL" id="JBJKBG010000008">
    <property type="protein sequence ID" value="KAL3727058.1"/>
    <property type="molecule type" value="Genomic_DNA"/>
</dbReference>
<comment type="similarity">
    <text evidence="12">Belongs to the BET1 family.</text>
</comment>
<evidence type="ECO:0000313" key="18">
    <source>
        <dbReference type="Proteomes" id="UP001634007"/>
    </source>
</evidence>
<organism evidence="17 18">
    <name type="scientific">Eucalyptus globulus</name>
    <name type="common">Tasmanian blue gum</name>
    <dbReference type="NCBI Taxonomy" id="34317"/>
    <lineage>
        <taxon>Eukaryota</taxon>
        <taxon>Viridiplantae</taxon>
        <taxon>Streptophyta</taxon>
        <taxon>Embryophyta</taxon>
        <taxon>Tracheophyta</taxon>
        <taxon>Spermatophyta</taxon>
        <taxon>Magnoliopsida</taxon>
        <taxon>eudicotyledons</taxon>
        <taxon>Gunneridae</taxon>
        <taxon>Pentapetalae</taxon>
        <taxon>rosids</taxon>
        <taxon>malvids</taxon>
        <taxon>Myrtales</taxon>
        <taxon>Myrtaceae</taxon>
        <taxon>Myrtoideae</taxon>
        <taxon>Eucalypteae</taxon>
        <taxon>Eucalyptus</taxon>
    </lineage>
</organism>
<dbReference type="CDD" id="cd15853">
    <property type="entry name" value="SNARE_Bet1"/>
    <property type="match status" value="1"/>
</dbReference>
<feature type="transmembrane region" description="Helical" evidence="15">
    <location>
        <begin position="236"/>
        <end position="258"/>
    </location>
</feature>
<dbReference type="FunFam" id="1.20.5.110:FF:000033">
    <property type="entry name" value="bet1-like SNARE 1-1"/>
    <property type="match status" value="1"/>
</dbReference>
<sequence>MRIWANTESSSTSLSRLSSKRTSSPFHRSPVSLLHLVRRRRDLPAPPRGSAGAVAVASAVSARDPSRRSGRASLDPDRIRLPPIPRPLSLSLSLFELRSRLDPSSAAREGAKGGKSGCRLKFRSRARAMNYRREPRAAKAALFDGYNGLEEGLRASSSYSHQINEHDNDKAVDSLQDRVIFLKRLTGDIHEEVESHNRFLDQMGNSMDSSRGVMSGTMDRFKRVFEKKSNKQMCKLVSYFVVSFLAVYFLIRFLGYFMHG</sequence>
<keyword evidence="11 15" id="KW-0472">Membrane</keyword>
<dbReference type="InterPro" id="IPR000727">
    <property type="entry name" value="T_SNARE_dom"/>
</dbReference>
<feature type="region of interest" description="Disordered" evidence="14">
    <location>
        <begin position="42"/>
        <end position="80"/>
    </location>
</feature>
<keyword evidence="8 15" id="KW-1133">Transmembrane helix</keyword>
<evidence type="ECO:0000256" key="14">
    <source>
        <dbReference type="SAM" id="MobiDB-lite"/>
    </source>
</evidence>
<keyword evidence="3" id="KW-0813">Transport</keyword>
<evidence type="ECO:0000256" key="2">
    <source>
        <dbReference type="ARBA" id="ARBA00004409"/>
    </source>
</evidence>
<dbReference type="GO" id="GO:0015031">
    <property type="term" value="P:protein transport"/>
    <property type="evidence" value="ECO:0007669"/>
    <property type="project" value="UniProtKB-KW"/>
</dbReference>
<feature type="region of interest" description="Disordered" evidence="14">
    <location>
        <begin position="1"/>
        <end position="27"/>
    </location>
</feature>
<proteinExistence type="inferred from homology"/>
<accession>A0ABD3JLJ3</accession>
<evidence type="ECO:0000256" key="10">
    <source>
        <dbReference type="ARBA" id="ARBA00023054"/>
    </source>
</evidence>
<gene>
    <name evidence="17" type="ORF">ACJRO7_031893</name>
</gene>